<dbReference type="KEGG" id="euz:DVS28_a0184"/>
<organism evidence="1 2">
    <name type="scientific">Euzebya pacifica</name>
    <dbReference type="NCBI Taxonomy" id="1608957"/>
    <lineage>
        <taxon>Bacteria</taxon>
        <taxon>Bacillati</taxon>
        <taxon>Actinomycetota</taxon>
        <taxon>Nitriliruptoria</taxon>
        <taxon>Euzebyales</taxon>
    </lineage>
</organism>
<accession>A0A346XRP5</accession>
<dbReference type="Proteomes" id="UP000264006">
    <property type="component" value="Chromosome"/>
</dbReference>
<evidence type="ECO:0000313" key="2">
    <source>
        <dbReference type="Proteomes" id="UP000264006"/>
    </source>
</evidence>
<dbReference type="AlphaFoldDB" id="A0A346XRP5"/>
<protein>
    <recommendedName>
        <fullName evidence="3">DUF839 domain-containing protein</fullName>
    </recommendedName>
</protein>
<proteinExistence type="predicted"/>
<reference evidence="1 2" key="1">
    <citation type="submission" date="2018-09" db="EMBL/GenBank/DDBJ databases">
        <title>Complete genome sequence of Euzebya sp. DY32-46 isolated from seawater of Pacific Ocean.</title>
        <authorList>
            <person name="Xu L."/>
            <person name="Wu Y.-H."/>
            <person name="Xu X.-W."/>
        </authorList>
    </citation>
    <scope>NUCLEOTIDE SEQUENCE [LARGE SCALE GENOMIC DNA]</scope>
    <source>
        <strain evidence="1 2">DY32-46</strain>
    </source>
</reference>
<gene>
    <name evidence="1" type="ORF">DVS28_a0184</name>
</gene>
<keyword evidence="2" id="KW-1185">Reference proteome</keyword>
<sequence>MLRGTALAAAAMAGGPFQGFTAWAQPQERRGRPIGYGALGPVADLRDGQVRLSLPEGFQYRSFDVTGGTLGDGTTIPGRHDGMAAFRVRGGRTLLVRNHEVNGPVGAIGDPGTAYDPAAGGGTTTIEVDRFGNVASSAVSLNGSQMNCSGGAMPWGSWLSCEETVNGPDVGNDFTGQDNSQLQQKHGYVFDVPAQLPADPTEANEPIRSAGRFAHESAVWDPGTRALYMTEDNFAFPSGFYRYLPPTNPMRAGRLVDGGRLQMLAVVGQPNVDLAGEGGPAPAVGSTFDVEWVDIPDPDPTFAPGTTNDEAIQAVGQQGRDAGAAIFSRLEGAATRGGTVWFTSTQGGATPPGAGDPSGFGGGRGQVWAYHAPTATLRLVYESPSTDVLDFPDNIATSRSNTLVLCEDGNDGNFLRGLTRDGRIFDFARNDIAGRTDDEFAGATFGPDWKTLYVNIQARSGLTFAIWGPWQRGGF</sequence>
<evidence type="ECO:0008006" key="3">
    <source>
        <dbReference type="Google" id="ProtNLM"/>
    </source>
</evidence>
<name>A0A346XRP5_9ACTN</name>
<dbReference type="InterPro" id="IPR008557">
    <property type="entry name" value="PhoX"/>
</dbReference>
<dbReference type="PANTHER" id="PTHR35399:SF4">
    <property type="entry name" value="MEMBRANE PROTEIN"/>
    <property type="match status" value="1"/>
</dbReference>
<dbReference type="EMBL" id="CP031165">
    <property type="protein sequence ID" value="AXV04892.1"/>
    <property type="molecule type" value="Genomic_DNA"/>
</dbReference>
<dbReference type="Pfam" id="PF05787">
    <property type="entry name" value="PhoX"/>
    <property type="match status" value="2"/>
</dbReference>
<evidence type="ECO:0000313" key="1">
    <source>
        <dbReference type="EMBL" id="AXV04892.1"/>
    </source>
</evidence>
<dbReference type="PANTHER" id="PTHR35399">
    <property type="entry name" value="SLR8030 PROTEIN"/>
    <property type="match status" value="1"/>
</dbReference>